<accession>T1FT05</accession>
<dbReference type="EnsemblMetazoa" id="HelroT191468">
    <property type="protein sequence ID" value="HelroP191468"/>
    <property type="gene ID" value="HelroG191468"/>
</dbReference>
<proteinExistence type="predicted"/>
<dbReference type="GO" id="GO:0098813">
    <property type="term" value="P:nuclear chromosome segregation"/>
    <property type="evidence" value="ECO:0007669"/>
    <property type="project" value="UniProtKB-ARBA"/>
</dbReference>
<comment type="catalytic activity">
    <reaction evidence="1">
        <text>All bonds known to be hydrolyzed by this endopeptidase have arginine in P1 and an acidic residue in P4. P6 is often occupied by an acidic residue or by a hydroxy-amino-acid residue, the phosphorylation of which enhances cleavage.</text>
        <dbReference type="EC" id="3.4.22.49"/>
    </reaction>
</comment>
<evidence type="ECO:0000256" key="2">
    <source>
        <dbReference type="ARBA" id="ARBA00012489"/>
    </source>
</evidence>
<dbReference type="Pfam" id="PF03568">
    <property type="entry name" value="Separin_C"/>
    <property type="match status" value="1"/>
</dbReference>
<dbReference type="InterPro" id="IPR005314">
    <property type="entry name" value="Peptidase_C50"/>
</dbReference>
<keyword evidence="9" id="KW-1185">Reference proteome</keyword>
<evidence type="ECO:0000256" key="4">
    <source>
        <dbReference type="ARBA" id="ARBA00022829"/>
    </source>
</evidence>
<dbReference type="HOGENOM" id="CLU_337491_0_0_1"/>
<dbReference type="AlphaFoldDB" id="T1FT05"/>
<dbReference type="EMBL" id="AMQM01003934">
    <property type="status" value="NOT_ANNOTATED_CDS"/>
    <property type="molecule type" value="Genomic_DNA"/>
</dbReference>
<dbReference type="EC" id="3.4.22.49" evidence="2"/>
<evidence type="ECO:0000256" key="5">
    <source>
        <dbReference type="SAM" id="MobiDB-lite"/>
    </source>
</evidence>
<dbReference type="PROSITE" id="PS51700">
    <property type="entry name" value="SEPARIN"/>
    <property type="match status" value="1"/>
</dbReference>
<dbReference type="InParanoid" id="T1FT05"/>
<dbReference type="GO" id="GO:0000280">
    <property type="term" value="P:nuclear division"/>
    <property type="evidence" value="ECO:0007669"/>
    <property type="project" value="UniProtKB-ARBA"/>
</dbReference>
<dbReference type="GO" id="GO:0006508">
    <property type="term" value="P:proteolysis"/>
    <property type="evidence" value="ECO:0007669"/>
    <property type="project" value="InterPro"/>
</dbReference>
<evidence type="ECO:0000313" key="9">
    <source>
        <dbReference type="Proteomes" id="UP000015101"/>
    </source>
</evidence>
<reference evidence="8" key="3">
    <citation type="submission" date="2015-06" db="UniProtKB">
        <authorList>
            <consortium name="EnsemblMetazoa"/>
        </authorList>
    </citation>
    <scope>IDENTIFICATION</scope>
</reference>
<sequence length="844" mass="96231">MNVVRWVRLSKNKTISLKEMAHSSSTFDVKNLLGILFSKLSVLSLHSALKINDHEVLNTLLNENTRYFDDVNCLGTVHVASDATKTMNKKKNIKTYNKLKDVKRRSLSDYHQIIPDLIEATIIKFSSKFSWPSQCCSYLSDMQLLKSSMATLLDGESFVDHSDHNSFHSSSSTTTAPKKMSESPVKKVSADDDVFLPPEAPVKKARKPKPLKLEISRSLSSHTFLSDQQDGSMKKGKKLKSIDDKELSDILAETLSLEDRECSEEAGTKTSESCLSADLLKCFYLMHHDPPIVHYRNICHLLALSCMNDGLSNDVQVAYYLAESVAVSFRHMTLVNISKKIRNLSEELDKTSPPPSEALLQENVETLQHLEVCKDYIQFNKECHYIEQFIEHIPSDWSVCQITLVNIEKQRRDQLILTRFVHGETPLNIPLPHVDVDERRTLLEQFDWLLKENMNTMKVTNKKEWWDRRQSLDEKLDELLESFEKEWFSCWIGGLMGRLVDAKNEEAIDNEVHNFMKSFPFCNKKQTRFIKCLFNGAHLLDNRLILQALHFLARTSGKSQSVEPSSLKQYLPLVQSIANKLNLKEALRGPVVFILDKQIQHLPLENMPSLMNERITRQLSLHCMFGQLVCQMKQEKSILRRGVNRSSVFYVVNPDNNLPSTQKVFQDWFETKEPEWTGVIGKPPTSDQLSTNLSTKDLFIYSGHGTGSKYLSGGSLQLLNCRSAVLLMGCSSGRLWTYGQLEPVGMINHYLLAGSCCVVANLWEVTDRDIDRYMESLLKNWMACGKEEEDGSDDEPKTSPSLRPKTCLLENAIKSRLACHFRFLIGAAPVVYGFPIRVDFNKNI</sequence>
<name>T1FT05_HELRO</name>
<dbReference type="eggNOG" id="KOG1849">
    <property type="taxonomic scope" value="Eukaryota"/>
</dbReference>
<dbReference type="OrthoDB" id="10255632at2759"/>
<gene>
    <name evidence="8" type="primary">20211952</name>
    <name evidence="7" type="ORF">HELRODRAFT_191468</name>
</gene>
<dbReference type="EMBL" id="KB096365">
    <property type="protein sequence ID" value="ESO05402.1"/>
    <property type="molecule type" value="Genomic_DNA"/>
</dbReference>
<protein>
    <recommendedName>
        <fullName evidence="2">separase</fullName>
        <ecNumber evidence="2">3.4.22.49</ecNumber>
    </recommendedName>
</protein>
<dbReference type="PANTHER" id="PTHR12792">
    <property type="entry name" value="EXTRA SPINDLE POLES 1-RELATED"/>
    <property type="match status" value="1"/>
</dbReference>
<feature type="domain" description="Peptidase C50" evidence="6">
    <location>
        <begin position="645"/>
        <end position="741"/>
    </location>
</feature>
<dbReference type="GeneID" id="20211952"/>
<dbReference type="KEGG" id="hro:HELRODRAFT_191468"/>
<evidence type="ECO:0000313" key="7">
    <source>
        <dbReference type="EMBL" id="ESO05402.1"/>
    </source>
</evidence>
<dbReference type="GO" id="GO:0004197">
    <property type="term" value="F:cysteine-type endopeptidase activity"/>
    <property type="evidence" value="ECO:0007669"/>
    <property type="project" value="InterPro"/>
</dbReference>
<evidence type="ECO:0000313" key="8">
    <source>
        <dbReference type="EnsemblMetazoa" id="HelroP191468"/>
    </source>
</evidence>
<dbReference type="CTD" id="20211952"/>
<evidence type="ECO:0000256" key="1">
    <source>
        <dbReference type="ARBA" id="ARBA00000451"/>
    </source>
</evidence>
<feature type="compositionally biased region" description="Basic and acidic residues" evidence="5">
    <location>
        <begin position="179"/>
        <end position="188"/>
    </location>
</feature>
<reference evidence="9" key="1">
    <citation type="submission" date="2012-12" db="EMBL/GenBank/DDBJ databases">
        <authorList>
            <person name="Hellsten U."/>
            <person name="Grimwood J."/>
            <person name="Chapman J.A."/>
            <person name="Shapiro H."/>
            <person name="Aerts A."/>
            <person name="Otillar R.P."/>
            <person name="Terry A.Y."/>
            <person name="Boore J.L."/>
            <person name="Simakov O."/>
            <person name="Marletaz F."/>
            <person name="Cho S.-J."/>
            <person name="Edsinger-Gonzales E."/>
            <person name="Havlak P."/>
            <person name="Kuo D.-H."/>
            <person name="Larsson T."/>
            <person name="Lv J."/>
            <person name="Arendt D."/>
            <person name="Savage R."/>
            <person name="Osoegawa K."/>
            <person name="de Jong P."/>
            <person name="Lindberg D.R."/>
            <person name="Seaver E.C."/>
            <person name="Weisblat D.A."/>
            <person name="Putnam N.H."/>
            <person name="Grigoriev I.V."/>
            <person name="Rokhsar D.S."/>
        </authorList>
    </citation>
    <scope>NUCLEOTIDE SEQUENCE</scope>
</reference>
<dbReference type="STRING" id="6412.T1FT05"/>
<dbReference type="Proteomes" id="UP000015101">
    <property type="component" value="Unassembled WGS sequence"/>
</dbReference>
<dbReference type="RefSeq" id="XP_009016717.1">
    <property type="nucleotide sequence ID" value="XM_009018469.1"/>
</dbReference>
<keyword evidence="4" id="KW-0159">Chromosome partition</keyword>
<evidence type="ECO:0000256" key="3">
    <source>
        <dbReference type="ARBA" id="ARBA00022801"/>
    </source>
</evidence>
<reference evidence="7 9" key="2">
    <citation type="journal article" date="2013" name="Nature">
        <title>Insights into bilaterian evolution from three spiralian genomes.</title>
        <authorList>
            <person name="Simakov O."/>
            <person name="Marletaz F."/>
            <person name="Cho S.J."/>
            <person name="Edsinger-Gonzales E."/>
            <person name="Havlak P."/>
            <person name="Hellsten U."/>
            <person name="Kuo D.H."/>
            <person name="Larsson T."/>
            <person name="Lv J."/>
            <person name="Arendt D."/>
            <person name="Savage R."/>
            <person name="Osoegawa K."/>
            <person name="de Jong P."/>
            <person name="Grimwood J."/>
            <person name="Chapman J.A."/>
            <person name="Shapiro H."/>
            <person name="Aerts A."/>
            <person name="Otillar R.P."/>
            <person name="Terry A.Y."/>
            <person name="Boore J.L."/>
            <person name="Grigoriev I.V."/>
            <person name="Lindberg D.R."/>
            <person name="Seaver E.C."/>
            <person name="Weisblat D.A."/>
            <person name="Putnam N.H."/>
            <person name="Rokhsar D.S."/>
        </authorList>
    </citation>
    <scope>NUCLEOTIDE SEQUENCE</scope>
</reference>
<dbReference type="PANTHER" id="PTHR12792:SF0">
    <property type="entry name" value="SEPARIN"/>
    <property type="match status" value="1"/>
</dbReference>
<evidence type="ECO:0000259" key="6">
    <source>
        <dbReference type="PROSITE" id="PS51700"/>
    </source>
</evidence>
<dbReference type="InterPro" id="IPR030397">
    <property type="entry name" value="SEPARIN_core_dom"/>
</dbReference>
<organism evidence="8 9">
    <name type="scientific">Helobdella robusta</name>
    <name type="common">Californian leech</name>
    <dbReference type="NCBI Taxonomy" id="6412"/>
    <lineage>
        <taxon>Eukaryota</taxon>
        <taxon>Metazoa</taxon>
        <taxon>Spiralia</taxon>
        <taxon>Lophotrochozoa</taxon>
        <taxon>Annelida</taxon>
        <taxon>Clitellata</taxon>
        <taxon>Hirudinea</taxon>
        <taxon>Rhynchobdellida</taxon>
        <taxon>Glossiphoniidae</taxon>
        <taxon>Helobdella</taxon>
    </lineage>
</organism>
<dbReference type="OMA" id="HYRNICH"/>
<keyword evidence="3" id="KW-0378">Hydrolase</keyword>
<feature type="region of interest" description="Disordered" evidence="5">
    <location>
        <begin position="164"/>
        <end position="188"/>
    </location>
</feature>
<dbReference type="GO" id="GO:0005634">
    <property type="term" value="C:nucleus"/>
    <property type="evidence" value="ECO:0007669"/>
    <property type="project" value="InterPro"/>
</dbReference>